<evidence type="ECO:0000313" key="1">
    <source>
        <dbReference type="EMBL" id="PPK75789.1"/>
    </source>
</evidence>
<dbReference type="EMBL" id="PTIZ01000005">
    <property type="protein sequence ID" value="PPK75789.1"/>
    <property type="molecule type" value="Genomic_DNA"/>
</dbReference>
<organism evidence="1 2">
    <name type="scientific">Methylobacter tundripaludum</name>
    <dbReference type="NCBI Taxonomy" id="173365"/>
    <lineage>
        <taxon>Bacteria</taxon>
        <taxon>Pseudomonadati</taxon>
        <taxon>Pseudomonadota</taxon>
        <taxon>Gammaproteobacteria</taxon>
        <taxon>Methylococcales</taxon>
        <taxon>Methylococcaceae</taxon>
        <taxon>Methylobacter</taxon>
    </lineage>
</organism>
<sequence length="122" mass="14087">MTQAKVGIFFVVNGDLVLDTVLLEQGELYGDTVGFSGHYDYWEALAPQNSTEQLFKNHAYDYFPRGRVVYFKKSNSLRLYADRCLKKADIEKVAVTFQLPAYRLARDEHYQCSRCNQGFVDI</sequence>
<evidence type="ECO:0000313" key="2">
    <source>
        <dbReference type="Proteomes" id="UP000240010"/>
    </source>
</evidence>
<reference evidence="1 2" key="1">
    <citation type="submission" date="2018-02" db="EMBL/GenBank/DDBJ databases">
        <title>Subsurface microbial communities from deep shales in Ohio and West Virginia, USA.</title>
        <authorList>
            <person name="Wrighton K."/>
        </authorList>
    </citation>
    <scope>NUCLEOTIDE SEQUENCE [LARGE SCALE GENOMIC DNA]</scope>
    <source>
        <strain evidence="1 2">OWC-DMM</strain>
    </source>
</reference>
<protein>
    <submittedName>
        <fullName evidence="1">Uncharacterized protein</fullName>
    </submittedName>
</protein>
<dbReference type="Proteomes" id="UP000240010">
    <property type="component" value="Unassembled WGS sequence"/>
</dbReference>
<dbReference type="AlphaFoldDB" id="A0A2S6HE66"/>
<proteinExistence type="predicted"/>
<dbReference type="RefSeq" id="WP_104429001.1">
    <property type="nucleotide sequence ID" value="NZ_PTIZ01000005.1"/>
</dbReference>
<accession>A0A2S6HE66</accession>
<gene>
    <name evidence="1" type="ORF">B0F87_105261</name>
</gene>
<comment type="caution">
    <text evidence="1">The sequence shown here is derived from an EMBL/GenBank/DDBJ whole genome shotgun (WGS) entry which is preliminary data.</text>
</comment>
<name>A0A2S6HE66_9GAMM</name>